<dbReference type="AlphaFoldDB" id="A0A5C3QRN8"/>
<evidence type="ECO:0000313" key="3">
    <source>
        <dbReference type="Proteomes" id="UP000305067"/>
    </source>
</evidence>
<gene>
    <name evidence="2" type="ORF">BDV98DRAFT_418795</name>
</gene>
<reference evidence="2 3" key="1">
    <citation type="journal article" date="2019" name="Nat. Ecol. Evol.">
        <title>Megaphylogeny resolves global patterns of mushroom evolution.</title>
        <authorList>
            <person name="Varga T."/>
            <person name="Krizsan K."/>
            <person name="Foldi C."/>
            <person name="Dima B."/>
            <person name="Sanchez-Garcia M."/>
            <person name="Sanchez-Ramirez S."/>
            <person name="Szollosi G.J."/>
            <person name="Szarkandi J.G."/>
            <person name="Papp V."/>
            <person name="Albert L."/>
            <person name="Andreopoulos W."/>
            <person name="Angelini C."/>
            <person name="Antonin V."/>
            <person name="Barry K.W."/>
            <person name="Bougher N.L."/>
            <person name="Buchanan P."/>
            <person name="Buyck B."/>
            <person name="Bense V."/>
            <person name="Catcheside P."/>
            <person name="Chovatia M."/>
            <person name="Cooper J."/>
            <person name="Damon W."/>
            <person name="Desjardin D."/>
            <person name="Finy P."/>
            <person name="Geml J."/>
            <person name="Haridas S."/>
            <person name="Hughes K."/>
            <person name="Justo A."/>
            <person name="Karasinski D."/>
            <person name="Kautmanova I."/>
            <person name="Kiss B."/>
            <person name="Kocsube S."/>
            <person name="Kotiranta H."/>
            <person name="LaButti K.M."/>
            <person name="Lechner B.E."/>
            <person name="Liimatainen K."/>
            <person name="Lipzen A."/>
            <person name="Lukacs Z."/>
            <person name="Mihaltcheva S."/>
            <person name="Morgado L.N."/>
            <person name="Niskanen T."/>
            <person name="Noordeloos M.E."/>
            <person name="Ohm R.A."/>
            <person name="Ortiz-Santana B."/>
            <person name="Ovrebo C."/>
            <person name="Racz N."/>
            <person name="Riley R."/>
            <person name="Savchenko A."/>
            <person name="Shiryaev A."/>
            <person name="Soop K."/>
            <person name="Spirin V."/>
            <person name="Szebenyi C."/>
            <person name="Tomsovsky M."/>
            <person name="Tulloss R.E."/>
            <person name="Uehling J."/>
            <person name="Grigoriev I.V."/>
            <person name="Vagvolgyi C."/>
            <person name="Papp T."/>
            <person name="Martin F.M."/>
            <person name="Miettinen O."/>
            <person name="Hibbett D.S."/>
            <person name="Nagy L.G."/>
        </authorList>
    </citation>
    <scope>NUCLEOTIDE SEQUENCE [LARGE SCALE GENOMIC DNA]</scope>
    <source>
        <strain evidence="2 3">CBS 309.79</strain>
    </source>
</reference>
<dbReference type="STRING" id="1884261.A0A5C3QRN8"/>
<feature type="domain" description="Fungal-type protein kinase" evidence="1">
    <location>
        <begin position="97"/>
        <end position="288"/>
    </location>
</feature>
<accession>A0A5C3QRN8</accession>
<dbReference type="OrthoDB" id="5584477at2759"/>
<dbReference type="Proteomes" id="UP000305067">
    <property type="component" value="Unassembled WGS sequence"/>
</dbReference>
<keyword evidence="3" id="KW-1185">Reference proteome</keyword>
<organism evidence="2 3">
    <name type="scientific">Pterulicium gracile</name>
    <dbReference type="NCBI Taxonomy" id="1884261"/>
    <lineage>
        <taxon>Eukaryota</taxon>
        <taxon>Fungi</taxon>
        <taxon>Dikarya</taxon>
        <taxon>Basidiomycota</taxon>
        <taxon>Agaricomycotina</taxon>
        <taxon>Agaricomycetes</taxon>
        <taxon>Agaricomycetidae</taxon>
        <taxon>Agaricales</taxon>
        <taxon>Pleurotineae</taxon>
        <taxon>Pterulaceae</taxon>
        <taxon>Pterulicium</taxon>
    </lineage>
</organism>
<name>A0A5C3QRN8_9AGAR</name>
<dbReference type="EMBL" id="ML178821">
    <property type="protein sequence ID" value="TFL03191.1"/>
    <property type="molecule type" value="Genomic_DNA"/>
</dbReference>
<dbReference type="PANTHER" id="PTHR38248">
    <property type="entry name" value="FUNK1 6"/>
    <property type="match status" value="1"/>
</dbReference>
<protein>
    <recommendedName>
        <fullName evidence="1">Fungal-type protein kinase domain-containing protein</fullName>
    </recommendedName>
</protein>
<dbReference type="Pfam" id="PF17667">
    <property type="entry name" value="Pkinase_fungal"/>
    <property type="match status" value="1"/>
</dbReference>
<evidence type="ECO:0000313" key="2">
    <source>
        <dbReference type="EMBL" id="TFL03191.1"/>
    </source>
</evidence>
<proteinExistence type="predicted"/>
<dbReference type="InterPro" id="IPR040976">
    <property type="entry name" value="Pkinase_fungal"/>
</dbReference>
<sequence length="291" mass="32614">MMGELGLYGFEKNRWTIDVDMEALNNDGSQERNVALFLNKIHNTAVDLLVRTRDITVVIPKEGDRIWTGYFAQSTQESEGAILELFPDGLNIPVDNQDWWHAHAGLAIRKVGRTDMAANLKHLENIARNILSVQDDRRFVIGISITGWKFMTCCFDRSGCARTPVMDMNNEGSALTLIRALAGIRLAPKFFLGYDATISTDSDGQRRIKYGPGEDEHAKIIKTAYLTRGIRTRATAIYECEADDGTKFAIKDSWVDISGTYKEHELLRLANEKGLEGVPQLLSNWVVCNDG</sequence>
<evidence type="ECO:0000259" key="1">
    <source>
        <dbReference type="Pfam" id="PF17667"/>
    </source>
</evidence>
<dbReference type="PANTHER" id="PTHR38248:SF2">
    <property type="entry name" value="FUNK1 11"/>
    <property type="match status" value="1"/>
</dbReference>